<name>A0A0V1GFG6_9BILA</name>
<evidence type="ECO:0000313" key="3">
    <source>
        <dbReference type="Proteomes" id="UP000055024"/>
    </source>
</evidence>
<evidence type="ECO:0000313" key="1">
    <source>
        <dbReference type="EMBL" id="KRY96983.1"/>
    </source>
</evidence>
<keyword evidence="3" id="KW-1185">Reference proteome</keyword>
<protein>
    <submittedName>
        <fullName evidence="1">Uncharacterized protein</fullName>
    </submittedName>
</protein>
<accession>A0A0V1GFG6</accession>
<dbReference type="Proteomes" id="UP000055024">
    <property type="component" value="Unassembled WGS sequence"/>
</dbReference>
<dbReference type="EMBL" id="JYDP01002383">
    <property type="protein sequence ID" value="KRY96983.1"/>
    <property type="molecule type" value="Genomic_DNA"/>
</dbReference>
<organism evidence="1 3">
    <name type="scientific">Trichinella zimbabwensis</name>
    <dbReference type="NCBI Taxonomy" id="268475"/>
    <lineage>
        <taxon>Eukaryota</taxon>
        <taxon>Metazoa</taxon>
        <taxon>Ecdysozoa</taxon>
        <taxon>Nematoda</taxon>
        <taxon>Enoplea</taxon>
        <taxon>Dorylaimia</taxon>
        <taxon>Trichinellida</taxon>
        <taxon>Trichinellidae</taxon>
        <taxon>Trichinella</taxon>
    </lineage>
</organism>
<dbReference type="EMBL" id="JYDP01000686">
    <property type="protein sequence ID" value="KRY99809.1"/>
    <property type="molecule type" value="Genomic_DNA"/>
</dbReference>
<dbReference type="AlphaFoldDB" id="A0A0V1GFG6"/>
<comment type="caution">
    <text evidence="1">The sequence shown here is derived from an EMBL/GenBank/DDBJ whole genome shotgun (WGS) entry which is preliminary data.</text>
</comment>
<sequence>MVSLISVDTNNALHQRIGTGLGSQRYCRAAFESNLFIKIRIAPEHPIVTRP</sequence>
<reference evidence="1 3" key="1">
    <citation type="submission" date="2015-01" db="EMBL/GenBank/DDBJ databases">
        <title>Evolution of Trichinella species and genotypes.</title>
        <authorList>
            <person name="Korhonen P.K."/>
            <person name="Edoardo P."/>
            <person name="Giuseppe L.R."/>
            <person name="Gasser R.B."/>
        </authorList>
    </citation>
    <scope>NUCLEOTIDE SEQUENCE [LARGE SCALE GENOMIC DNA]</scope>
    <source>
        <strain evidence="1">ISS1029</strain>
    </source>
</reference>
<proteinExistence type="predicted"/>
<gene>
    <name evidence="2" type="ORF">T11_14544</name>
    <name evidence="1" type="ORF">T11_8510</name>
</gene>
<evidence type="ECO:0000313" key="2">
    <source>
        <dbReference type="EMBL" id="KRY99809.1"/>
    </source>
</evidence>